<accession>A0A235BPG8</accession>
<comment type="caution">
    <text evidence="1">The sequence shown here is derived from an EMBL/GenBank/DDBJ whole genome shotgun (WGS) entry which is preliminary data.</text>
</comment>
<gene>
    <name evidence="1" type="ORF">CH333_09005</name>
</gene>
<dbReference type="EMBL" id="NOZQ01000206">
    <property type="protein sequence ID" value="OYD14092.1"/>
    <property type="molecule type" value="Genomic_DNA"/>
</dbReference>
<dbReference type="InterPro" id="IPR012872">
    <property type="entry name" value="DUF1670"/>
</dbReference>
<dbReference type="AlphaFoldDB" id="A0A235BPG8"/>
<evidence type="ECO:0008006" key="3">
    <source>
        <dbReference type="Google" id="ProtNLM"/>
    </source>
</evidence>
<sequence length="213" mass="24482">MVRQVVRRGEKSGKRISECRLVSVVLTLDCAEDVKIAEDRGIQQARETKIHRIAWEAFNQGGTLSQEDISDLLLISPKTVKRACIRLKERGLYLPTRGNIDDIGPGISHKSKIIELLIKGYTYSEIVAYTGHCIESIRRYEDGFVKAVYYHIQKKPLNTIRILTNLSEKVIKEYTALYHKYDTDEYRSSLVKMLARFHRFMTEGEKKGGSDDK</sequence>
<organism evidence="1 2">
    <name type="scientific">candidate division WOR-3 bacterium JGI_Cruoil_03_44_89</name>
    <dbReference type="NCBI Taxonomy" id="1973748"/>
    <lineage>
        <taxon>Bacteria</taxon>
        <taxon>Bacteria division WOR-3</taxon>
    </lineage>
</organism>
<reference evidence="1 2" key="1">
    <citation type="submission" date="2017-07" db="EMBL/GenBank/DDBJ databases">
        <title>Recovery of genomes from metagenomes via a dereplication, aggregation, and scoring strategy.</title>
        <authorList>
            <person name="Sieber C.M."/>
            <person name="Probst A.J."/>
            <person name="Sharrar A."/>
            <person name="Thomas B.C."/>
            <person name="Hess M."/>
            <person name="Tringe S.G."/>
            <person name="Banfield J.F."/>
        </authorList>
    </citation>
    <scope>NUCLEOTIDE SEQUENCE [LARGE SCALE GENOMIC DNA]</scope>
    <source>
        <strain evidence="1">JGI_Cruoil_03_44_89</strain>
    </source>
</reference>
<evidence type="ECO:0000313" key="2">
    <source>
        <dbReference type="Proteomes" id="UP000215215"/>
    </source>
</evidence>
<dbReference type="Proteomes" id="UP000215215">
    <property type="component" value="Unassembled WGS sequence"/>
</dbReference>
<dbReference type="Pfam" id="PF07900">
    <property type="entry name" value="DUF1670"/>
    <property type="match status" value="1"/>
</dbReference>
<proteinExistence type="predicted"/>
<evidence type="ECO:0000313" key="1">
    <source>
        <dbReference type="EMBL" id="OYD14092.1"/>
    </source>
</evidence>
<name>A0A235BPG8_UNCW3</name>
<protein>
    <recommendedName>
        <fullName evidence="3">DUF1670 domain-containing protein</fullName>
    </recommendedName>
</protein>